<dbReference type="RefSeq" id="WP_269033211.1">
    <property type="nucleotide sequence ID" value="NZ_CP114040.1"/>
</dbReference>
<proteinExistence type="predicted"/>
<gene>
    <name evidence="3" type="ORF">O0S08_32245</name>
</gene>
<evidence type="ECO:0000313" key="3">
    <source>
        <dbReference type="EMBL" id="WAS90884.1"/>
    </source>
</evidence>
<dbReference type="CDD" id="cd02440">
    <property type="entry name" value="AdoMet_MTases"/>
    <property type="match status" value="1"/>
</dbReference>
<dbReference type="SUPFAM" id="SSF53335">
    <property type="entry name" value="S-adenosyl-L-methionine-dependent methyltransferases"/>
    <property type="match status" value="1"/>
</dbReference>
<organism evidence="3 4">
    <name type="scientific">Nannocystis punicea</name>
    <dbReference type="NCBI Taxonomy" id="2995304"/>
    <lineage>
        <taxon>Bacteria</taxon>
        <taxon>Pseudomonadati</taxon>
        <taxon>Myxococcota</taxon>
        <taxon>Polyangia</taxon>
        <taxon>Nannocystales</taxon>
        <taxon>Nannocystaceae</taxon>
        <taxon>Nannocystis</taxon>
    </lineage>
</organism>
<dbReference type="Proteomes" id="UP001164459">
    <property type="component" value="Chromosome"/>
</dbReference>
<evidence type="ECO:0000259" key="2">
    <source>
        <dbReference type="Pfam" id="PF13649"/>
    </source>
</evidence>
<keyword evidence="3" id="KW-0808">Transferase</keyword>
<dbReference type="InterPro" id="IPR041698">
    <property type="entry name" value="Methyltransf_25"/>
</dbReference>
<keyword evidence="3" id="KW-0489">Methyltransferase</keyword>
<dbReference type="GO" id="GO:0032259">
    <property type="term" value="P:methylation"/>
    <property type="evidence" value="ECO:0007669"/>
    <property type="project" value="UniProtKB-KW"/>
</dbReference>
<accession>A0ABY7GV86</accession>
<dbReference type="Gene3D" id="3.40.50.1950">
    <property type="entry name" value="Flavin prenyltransferase-like"/>
    <property type="match status" value="1"/>
</dbReference>
<evidence type="ECO:0000259" key="1">
    <source>
        <dbReference type="Pfam" id="PF02441"/>
    </source>
</evidence>
<feature type="domain" description="Flavoprotein" evidence="1">
    <location>
        <begin position="109"/>
        <end position="254"/>
    </location>
</feature>
<dbReference type="InterPro" id="IPR003382">
    <property type="entry name" value="Flavoprotein"/>
</dbReference>
<dbReference type="Pfam" id="PF13649">
    <property type="entry name" value="Methyltransf_25"/>
    <property type="match status" value="1"/>
</dbReference>
<dbReference type="InterPro" id="IPR029063">
    <property type="entry name" value="SAM-dependent_MTases_sf"/>
</dbReference>
<dbReference type="GO" id="GO:0008168">
    <property type="term" value="F:methyltransferase activity"/>
    <property type="evidence" value="ECO:0007669"/>
    <property type="project" value="UniProtKB-KW"/>
</dbReference>
<dbReference type="SUPFAM" id="SSF52507">
    <property type="entry name" value="Homo-oligomeric flavin-containing Cys decarboxylases, HFCD"/>
    <property type="match status" value="1"/>
</dbReference>
<sequence length="498" mass="51844">MKDPERWTEWNLRRASVVRIYECGDRMVVLSPEGEGHALAGDSAALAAAVLSFLEAPHTGAEVLAHVEALAGAPIERPEVIGELLGLLLRGRALETPAAPKPARAAGPRLVLGLTGAAATMHAPALIQRLQARGFEVRAAATESALRFVRAEALEALTHAPVVSAIWPEGQAHRVPHIELAEWADAVLICPASATTIGRLAAGDHASVVAAIALATRAPVLVVPSMNPAMYAEAAVQRNLARLVEDGLHVAHPARALEVADAPATRTPMLGGAPPPEVVVQLLEAIVRERASAVLTQVPRGAAGWDRLYRTHAAEELPWQRDAADPDLLAALEREGASGLSVLEVGTGLGALATAIAGRGHTVVATDISAAALEQARARAPASRAIWLCDDITETRLRGRFDVVLDRACLHLLGRAEAERHAAAMTRLIGAGGVLIVKTLAEPAAGVTQYSSATIAALFAPGFALEHEAASTLPGPAAAPAARLFVLRRAGARDPAVS</sequence>
<dbReference type="PANTHER" id="PTHR14359">
    <property type="entry name" value="HOMO-OLIGOMERIC FLAVIN CONTAINING CYS DECARBOXYLASE FAMILY"/>
    <property type="match status" value="1"/>
</dbReference>
<protein>
    <submittedName>
        <fullName evidence="3">Methyltransferase domain-containing protein</fullName>
    </submittedName>
</protein>
<feature type="domain" description="Methyltransferase" evidence="2">
    <location>
        <begin position="342"/>
        <end position="433"/>
    </location>
</feature>
<name>A0ABY7GV86_9BACT</name>
<dbReference type="PANTHER" id="PTHR14359:SF6">
    <property type="entry name" value="PHOSPHOPANTOTHENOYLCYSTEINE DECARBOXYLASE"/>
    <property type="match status" value="1"/>
</dbReference>
<reference evidence="3" key="1">
    <citation type="submission" date="2022-11" db="EMBL/GenBank/DDBJ databases">
        <title>Minimal conservation of predation-associated metabolite biosynthetic gene clusters underscores biosynthetic potential of Myxococcota including descriptions for ten novel species: Archangium lansinium sp. nov., Myxococcus landrumus sp. nov., Nannocystis bai.</title>
        <authorList>
            <person name="Ahearne A."/>
            <person name="Stevens C."/>
            <person name="Dowd S."/>
        </authorList>
    </citation>
    <scope>NUCLEOTIDE SEQUENCE</scope>
    <source>
        <strain evidence="3">Fl3</strain>
    </source>
</reference>
<evidence type="ECO:0000313" key="4">
    <source>
        <dbReference type="Proteomes" id="UP001164459"/>
    </source>
</evidence>
<dbReference type="Gene3D" id="3.40.50.150">
    <property type="entry name" value="Vaccinia Virus protein VP39"/>
    <property type="match status" value="1"/>
</dbReference>
<keyword evidence="4" id="KW-1185">Reference proteome</keyword>
<dbReference type="Pfam" id="PF02441">
    <property type="entry name" value="Flavoprotein"/>
    <property type="match status" value="1"/>
</dbReference>
<dbReference type="InterPro" id="IPR036551">
    <property type="entry name" value="Flavin_trans-like"/>
</dbReference>
<dbReference type="EMBL" id="CP114040">
    <property type="protein sequence ID" value="WAS90884.1"/>
    <property type="molecule type" value="Genomic_DNA"/>
</dbReference>